<feature type="domain" description="Pyrroline-5-carboxylate reductase catalytic N-terminal" evidence="8">
    <location>
        <begin position="17"/>
        <end position="111"/>
    </location>
</feature>
<evidence type="ECO:0000256" key="3">
    <source>
        <dbReference type="ARBA" id="ARBA00023002"/>
    </source>
</evidence>
<evidence type="ECO:0000256" key="6">
    <source>
        <dbReference type="NCBIfam" id="TIGR00112"/>
    </source>
</evidence>
<keyword evidence="2 5" id="KW-0521">NADP</keyword>
<evidence type="ECO:0000259" key="8">
    <source>
        <dbReference type="Pfam" id="PF03807"/>
    </source>
</evidence>
<sequence length="272" mass="28500">MMAPNRTGNVTRIDTVQVGFIGFGNMGRAMAEGLIRTEAISAGRLYACASDYQRLAERAESVGIRPRKDVASLVNSVDMIVVAVKPHVVEQVLVPVAKQLVGKPIISIAAGWSCADLERILPGTNHLSSMPNMPVAVNEGVIICEGEHTLTERQDKLARSVLSLLGSVEDVDSSLLAAAGTVSGCSPAFVAMMIEALGDAAVKHGVPREMAYRITSQTFAGTARLQLESGRHPAIMKDAVCSPGGSTIKGVSALEAAGIRSALIRAIDAIEA</sequence>
<dbReference type="Proteomes" id="UP000006851">
    <property type="component" value="Chromosome"/>
</dbReference>
<dbReference type="STRING" id="700015.Corgl_0236"/>
<comment type="catalytic activity">
    <reaction evidence="5">
        <text>L-proline + NADP(+) = (S)-1-pyrroline-5-carboxylate + NADPH + 2 H(+)</text>
        <dbReference type="Rhea" id="RHEA:14109"/>
        <dbReference type="ChEBI" id="CHEBI:15378"/>
        <dbReference type="ChEBI" id="CHEBI:17388"/>
        <dbReference type="ChEBI" id="CHEBI:57783"/>
        <dbReference type="ChEBI" id="CHEBI:58349"/>
        <dbReference type="ChEBI" id="CHEBI:60039"/>
        <dbReference type="EC" id="1.5.1.2"/>
    </reaction>
</comment>
<dbReference type="AlphaFoldDB" id="F2N724"/>
<dbReference type="EMBL" id="CP002628">
    <property type="protein sequence ID" value="AEB06363.1"/>
    <property type="molecule type" value="Genomic_DNA"/>
</dbReference>
<dbReference type="PIRSF" id="PIRSF000193">
    <property type="entry name" value="Pyrrol-5-carb_rd"/>
    <property type="match status" value="1"/>
</dbReference>
<evidence type="ECO:0000259" key="9">
    <source>
        <dbReference type="Pfam" id="PF14748"/>
    </source>
</evidence>
<dbReference type="Gene3D" id="1.10.3730.10">
    <property type="entry name" value="ProC C-terminal domain-like"/>
    <property type="match status" value="1"/>
</dbReference>
<dbReference type="PANTHER" id="PTHR11645">
    <property type="entry name" value="PYRROLINE-5-CARBOXYLATE REDUCTASE"/>
    <property type="match status" value="1"/>
</dbReference>
<dbReference type="GO" id="GO:0005737">
    <property type="term" value="C:cytoplasm"/>
    <property type="evidence" value="ECO:0007669"/>
    <property type="project" value="UniProtKB-SubCell"/>
</dbReference>
<feature type="binding site" evidence="7">
    <location>
        <begin position="21"/>
        <end position="26"/>
    </location>
    <ligand>
        <name>NADP(+)</name>
        <dbReference type="ChEBI" id="CHEBI:58349"/>
    </ligand>
</feature>
<evidence type="ECO:0000256" key="5">
    <source>
        <dbReference type="HAMAP-Rule" id="MF_01925"/>
    </source>
</evidence>
<dbReference type="HAMAP" id="MF_01925">
    <property type="entry name" value="P5C_reductase"/>
    <property type="match status" value="1"/>
</dbReference>
<evidence type="ECO:0000256" key="4">
    <source>
        <dbReference type="ARBA" id="ARBA00058118"/>
    </source>
</evidence>
<keyword evidence="3 5" id="KW-0560">Oxidoreductase</keyword>
<dbReference type="Gene3D" id="3.40.50.720">
    <property type="entry name" value="NAD(P)-binding Rossmann-like Domain"/>
    <property type="match status" value="1"/>
</dbReference>
<name>F2N724_CORGP</name>
<dbReference type="NCBIfam" id="TIGR00112">
    <property type="entry name" value="proC"/>
    <property type="match status" value="1"/>
</dbReference>
<comment type="similarity">
    <text evidence="1 5">Belongs to the pyrroline-5-carboxylate reductase family.</text>
</comment>
<keyword evidence="11" id="KW-1185">Reference proteome</keyword>
<feature type="domain" description="Pyrroline-5-carboxylate reductase dimerisation" evidence="9">
    <location>
        <begin position="174"/>
        <end position="270"/>
    </location>
</feature>
<organism evidence="10 11">
    <name type="scientific">Coriobacterium glomerans (strain ATCC 49209 / DSM 20642 / JCM 10262 / PW2)</name>
    <dbReference type="NCBI Taxonomy" id="700015"/>
    <lineage>
        <taxon>Bacteria</taxon>
        <taxon>Bacillati</taxon>
        <taxon>Actinomycetota</taxon>
        <taxon>Coriobacteriia</taxon>
        <taxon>Coriobacteriales</taxon>
        <taxon>Coriobacteriaceae</taxon>
        <taxon>Coriobacterium</taxon>
    </lineage>
</organism>
<dbReference type="eggNOG" id="COG0345">
    <property type="taxonomic scope" value="Bacteria"/>
</dbReference>
<keyword evidence="5" id="KW-0963">Cytoplasm</keyword>
<accession>F2N724</accession>
<reference evidence="11" key="1">
    <citation type="journal article" date="2013" name="Stand. Genomic Sci.">
        <title>Complete genome sequence of Coriobacterium glomerans type strain (PW2(T)) from the midgut of Pyrrhocoris apterus L. (red soldier bug).</title>
        <authorList>
            <person name="Stackebrandt E."/>
            <person name="Zeytun A."/>
            <person name="Lapidus A."/>
            <person name="Nolan M."/>
            <person name="Lucas S."/>
            <person name="Hammon N."/>
            <person name="Deshpande S."/>
            <person name="Cheng J.F."/>
            <person name="Tapia R."/>
            <person name="Goodwin L.A."/>
            <person name="Pitluck S."/>
            <person name="Liolios K."/>
            <person name="Pagani I."/>
            <person name="Ivanova N."/>
            <person name="Mavromatis K."/>
            <person name="Mikhailova N."/>
            <person name="Huntemann M."/>
            <person name="Pati A."/>
            <person name="Chen A."/>
            <person name="Palaniappan K."/>
            <person name="Chang Y.J."/>
            <person name="Land M."/>
            <person name="Hauser L."/>
            <person name="Rohde M."/>
            <person name="Pukall R."/>
            <person name="Goker M."/>
            <person name="Detter J.C."/>
            <person name="Woyke T."/>
            <person name="Bristow J."/>
            <person name="Eisen J.A."/>
            <person name="Markowitz V."/>
            <person name="Hugenholtz P."/>
            <person name="Kyrpides N.C."/>
            <person name="Klenk H.P."/>
        </authorList>
    </citation>
    <scope>NUCLEOTIDE SEQUENCE</scope>
    <source>
        <strain evidence="11">ATCC 49209 / DSM 20642 / JCM 10262 / PW2</strain>
    </source>
</reference>
<dbReference type="InterPro" id="IPR036291">
    <property type="entry name" value="NAD(P)-bd_dom_sf"/>
</dbReference>
<dbReference type="SUPFAM" id="SSF51735">
    <property type="entry name" value="NAD(P)-binding Rossmann-fold domains"/>
    <property type="match status" value="1"/>
</dbReference>
<evidence type="ECO:0000313" key="10">
    <source>
        <dbReference type="EMBL" id="AEB06363.1"/>
    </source>
</evidence>
<dbReference type="Pfam" id="PF14748">
    <property type="entry name" value="P5CR_dimer"/>
    <property type="match status" value="1"/>
</dbReference>
<comment type="pathway">
    <text evidence="5">Amino-acid biosynthesis; L-proline biosynthesis; L-proline from L-glutamate 5-semialdehyde: step 1/1.</text>
</comment>
<dbReference type="GO" id="GO:0055129">
    <property type="term" value="P:L-proline biosynthetic process"/>
    <property type="evidence" value="ECO:0007669"/>
    <property type="project" value="UniProtKB-UniRule"/>
</dbReference>
<evidence type="ECO:0000256" key="1">
    <source>
        <dbReference type="ARBA" id="ARBA00005525"/>
    </source>
</evidence>
<dbReference type="InterPro" id="IPR000304">
    <property type="entry name" value="Pyrroline-COOH_reductase"/>
</dbReference>
<feature type="binding site" evidence="7">
    <location>
        <begin position="83"/>
        <end position="86"/>
    </location>
    <ligand>
        <name>NADP(+)</name>
        <dbReference type="ChEBI" id="CHEBI:58349"/>
    </ligand>
</feature>
<dbReference type="FunFam" id="1.10.3730.10:FF:000001">
    <property type="entry name" value="Pyrroline-5-carboxylate reductase"/>
    <property type="match status" value="1"/>
</dbReference>
<evidence type="ECO:0000256" key="2">
    <source>
        <dbReference type="ARBA" id="ARBA00022857"/>
    </source>
</evidence>
<comment type="catalytic activity">
    <reaction evidence="5">
        <text>L-proline + NAD(+) = (S)-1-pyrroline-5-carboxylate + NADH + 2 H(+)</text>
        <dbReference type="Rhea" id="RHEA:14105"/>
        <dbReference type="ChEBI" id="CHEBI:15378"/>
        <dbReference type="ChEBI" id="CHEBI:17388"/>
        <dbReference type="ChEBI" id="CHEBI:57540"/>
        <dbReference type="ChEBI" id="CHEBI:57945"/>
        <dbReference type="ChEBI" id="CHEBI:60039"/>
        <dbReference type="EC" id="1.5.1.2"/>
    </reaction>
</comment>
<gene>
    <name evidence="5" type="primary">proC</name>
    <name evidence="10" type="ordered locus">Corgl_0236</name>
</gene>
<dbReference type="EC" id="1.5.1.2" evidence="5 6"/>
<comment type="function">
    <text evidence="4 5">Catalyzes the reduction of 1-pyrroline-5-carboxylate (PCA) to L-proline.</text>
</comment>
<protein>
    <recommendedName>
        <fullName evidence="5 6">Pyrroline-5-carboxylate reductase</fullName>
        <shortName evidence="5">P5C reductase</shortName>
        <shortName evidence="5">P5CR</shortName>
        <ecNumber evidence="5 6">1.5.1.2</ecNumber>
    </recommendedName>
    <alternativeName>
        <fullName evidence="5">PCA reductase</fullName>
    </alternativeName>
</protein>
<dbReference type="HOGENOM" id="CLU_042344_3_1_11"/>
<dbReference type="InterPro" id="IPR008927">
    <property type="entry name" value="6-PGluconate_DH-like_C_sf"/>
</dbReference>
<dbReference type="UniPathway" id="UPA00098">
    <property type="reaction ID" value="UER00361"/>
</dbReference>
<dbReference type="Pfam" id="PF03807">
    <property type="entry name" value="F420_oxidored"/>
    <property type="match status" value="1"/>
</dbReference>
<evidence type="ECO:0000313" key="11">
    <source>
        <dbReference type="Proteomes" id="UP000006851"/>
    </source>
</evidence>
<dbReference type="InterPro" id="IPR028939">
    <property type="entry name" value="P5C_Rdtase_cat_N"/>
</dbReference>
<dbReference type="InterPro" id="IPR029036">
    <property type="entry name" value="P5CR_dimer"/>
</dbReference>
<evidence type="ECO:0000256" key="7">
    <source>
        <dbReference type="PIRSR" id="PIRSR000193-1"/>
    </source>
</evidence>
<dbReference type="GO" id="GO:0004735">
    <property type="term" value="F:pyrroline-5-carboxylate reductase activity"/>
    <property type="evidence" value="ECO:0007669"/>
    <property type="project" value="UniProtKB-UniRule"/>
</dbReference>
<dbReference type="PANTHER" id="PTHR11645:SF0">
    <property type="entry name" value="PYRROLINE-5-CARBOXYLATE REDUCTASE 3"/>
    <property type="match status" value="1"/>
</dbReference>
<keyword evidence="5" id="KW-0641">Proline biosynthesis</keyword>
<comment type="subcellular location">
    <subcellularLocation>
        <location evidence="5">Cytoplasm</location>
    </subcellularLocation>
</comment>
<dbReference type="KEGG" id="cgo:Corgl_0236"/>
<keyword evidence="5" id="KW-0028">Amino-acid biosynthesis</keyword>
<proteinExistence type="inferred from homology"/>
<dbReference type="SUPFAM" id="SSF48179">
    <property type="entry name" value="6-phosphogluconate dehydrogenase C-terminal domain-like"/>
    <property type="match status" value="1"/>
</dbReference>